<dbReference type="RefSeq" id="XP_019094665.1">
    <property type="nucleotide sequence ID" value="XM_019239120.1"/>
</dbReference>
<feature type="domain" description="Endonuclease/exonuclease/phosphatase" evidence="1">
    <location>
        <begin position="4"/>
        <end position="228"/>
    </location>
</feature>
<reference evidence="3" key="2">
    <citation type="submission" date="2025-08" db="UniProtKB">
        <authorList>
            <consortium name="RefSeq"/>
        </authorList>
    </citation>
    <scope>IDENTIFICATION</scope>
    <source>
        <tissue evidence="3">Leaf</tissue>
    </source>
</reference>
<gene>
    <name evidence="3" type="primary">LOC104757523</name>
</gene>
<dbReference type="GeneID" id="104757523"/>
<dbReference type="InterPro" id="IPR005135">
    <property type="entry name" value="Endo/exonuclease/phosphatase"/>
</dbReference>
<evidence type="ECO:0000313" key="2">
    <source>
        <dbReference type="Proteomes" id="UP000694864"/>
    </source>
</evidence>
<dbReference type="Pfam" id="PF03372">
    <property type="entry name" value="Exo_endo_phos"/>
    <property type="match status" value="1"/>
</dbReference>
<name>A0ABM1R6M7_CAMSA</name>
<accession>A0ABM1R6M7</accession>
<dbReference type="InterPro" id="IPR036691">
    <property type="entry name" value="Endo/exonu/phosph_ase_sf"/>
</dbReference>
<reference evidence="2" key="1">
    <citation type="journal article" date="2014" name="Nat. Commun.">
        <title>The emerging biofuel crop Camelina sativa retains a highly undifferentiated hexaploid genome structure.</title>
        <authorList>
            <person name="Kagale S."/>
            <person name="Koh C."/>
            <person name="Nixon J."/>
            <person name="Bollina V."/>
            <person name="Clarke W.E."/>
            <person name="Tuteja R."/>
            <person name="Spillane C."/>
            <person name="Robinson S.J."/>
            <person name="Links M.G."/>
            <person name="Clarke C."/>
            <person name="Higgins E.E."/>
            <person name="Huebert T."/>
            <person name="Sharpe A.G."/>
            <person name="Parkin I.A."/>
        </authorList>
    </citation>
    <scope>NUCLEOTIDE SEQUENCE [LARGE SCALE GENOMIC DNA]</scope>
    <source>
        <strain evidence="2">cv. DH55</strain>
    </source>
</reference>
<organism evidence="2 3">
    <name type="scientific">Camelina sativa</name>
    <name type="common">False flax</name>
    <name type="synonym">Myagrum sativum</name>
    <dbReference type="NCBI Taxonomy" id="90675"/>
    <lineage>
        <taxon>Eukaryota</taxon>
        <taxon>Viridiplantae</taxon>
        <taxon>Streptophyta</taxon>
        <taxon>Embryophyta</taxon>
        <taxon>Tracheophyta</taxon>
        <taxon>Spermatophyta</taxon>
        <taxon>Magnoliopsida</taxon>
        <taxon>eudicotyledons</taxon>
        <taxon>Gunneridae</taxon>
        <taxon>Pentapetalae</taxon>
        <taxon>rosids</taxon>
        <taxon>malvids</taxon>
        <taxon>Brassicales</taxon>
        <taxon>Brassicaceae</taxon>
        <taxon>Camelineae</taxon>
        <taxon>Camelina</taxon>
    </lineage>
</organism>
<dbReference type="Proteomes" id="UP000694864">
    <property type="component" value="Chromosome 17"/>
</dbReference>
<dbReference type="Gene3D" id="3.60.10.10">
    <property type="entry name" value="Endonuclease/exonuclease/phosphatase"/>
    <property type="match status" value="1"/>
</dbReference>
<keyword evidence="2" id="KW-1185">Reference proteome</keyword>
<sequence>MRIMHWNCQGLKRNPLTISYLKDIRKLHKPDILFLIETKNGYKYVDNIRQDLGFPYSFILPSDGLSGGMAIFWNDTVQVDFLDQPTLNYTDMYISEPGSPIFCLTYVYGDPDQKQRNNMWDKMALWASMGMYRSKPRLVLGDFNDIKSNEEKLGGPQRSETSFKKFRRMLYISGLHELKTTGGKYTWLGHRYSYEIQSCIDRAVASTEWQDVFPKAYVQLLDWIGSDHRPLLVHTGNERKKGFPLFRYDNRWRFNKEIKQKLMTTWNSECHYLPADQFHEALRRCRSCLSKWKTQNINNSAKKIQDLKTRIQQAYNSHPLDFNKITTLKSALTNEYRMEEEYWRTKSRVQWLQAGDKNTKFFHAKTKQRRNYNTINAITDANGVICTTEKRRNYTKLFTRWQEKKLQDLMVLTQDSTKIISPQFIQVCLTLLSHFSKSATLTQK</sequence>
<dbReference type="SUPFAM" id="SSF56219">
    <property type="entry name" value="DNase I-like"/>
    <property type="match status" value="1"/>
</dbReference>
<evidence type="ECO:0000259" key="1">
    <source>
        <dbReference type="Pfam" id="PF03372"/>
    </source>
</evidence>
<dbReference type="PANTHER" id="PTHR33710">
    <property type="entry name" value="BNAC02G09200D PROTEIN"/>
    <property type="match status" value="1"/>
</dbReference>
<proteinExistence type="predicted"/>
<dbReference type="PANTHER" id="PTHR33710:SF62">
    <property type="entry name" value="DUF4283 DOMAIN PROTEIN"/>
    <property type="match status" value="1"/>
</dbReference>
<protein>
    <submittedName>
        <fullName evidence="3">Uncharacterized protein LOC104757523 isoform X1</fullName>
    </submittedName>
</protein>
<evidence type="ECO:0000313" key="3">
    <source>
        <dbReference type="RefSeq" id="XP_019094665.1"/>
    </source>
</evidence>